<dbReference type="OrthoDB" id="423217at2759"/>
<reference evidence="1" key="1">
    <citation type="submission" date="2021-02" db="EMBL/GenBank/DDBJ databases">
        <authorList>
            <person name="Dougan E. K."/>
            <person name="Rhodes N."/>
            <person name="Thang M."/>
            <person name="Chan C."/>
        </authorList>
    </citation>
    <scope>NUCLEOTIDE SEQUENCE</scope>
</reference>
<organism evidence="1 2">
    <name type="scientific">Symbiodinium natans</name>
    <dbReference type="NCBI Taxonomy" id="878477"/>
    <lineage>
        <taxon>Eukaryota</taxon>
        <taxon>Sar</taxon>
        <taxon>Alveolata</taxon>
        <taxon>Dinophyceae</taxon>
        <taxon>Suessiales</taxon>
        <taxon>Symbiodiniaceae</taxon>
        <taxon>Symbiodinium</taxon>
    </lineage>
</organism>
<name>A0A812MD50_9DINO</name>
<keyword evidence="2" id="KW-1185">Reference proteome</keyword>
<dbReference type="AlphaFoldDB" id="A0A812MD50"/>
<proteinExistence type="predicted"/>
<dbReference type="EMBL" id="CAJNDS010001347">
    <property type="protein sequence ID" value="CAE7256204.1"/>
    <property type="molecule type" value="Genomic_DNA"/>
</dbReference>
<accession>A0A812MD50</accession>
<evidence type="ECO:0000313" key="1">
    <source>
        <dbReference type="EMBL" id="CAE7256204.1"/>
    </source>
</evidence>
<gene>
    <name evidence="1" type="ORF">SNAT2548_LOCUS13122</name>
</gene>
<dbReference type="Proteomes" id="UP000604046">
    <property type="component" value="Unassembled WGS sequence"/>
</dbReference>
<sequence length="96" mass="10825">MATVQQDVLHPNMVKLLPKAAFDNHPKIPAAPSTKAVTGASLESGRNFGATFARTLILFFGDNTTVAEYEPNRFYEPRPRRRLSWAVWRCVLVFGY</sequence>
<comment type="caution">
    <text evidence="1">The sequence shown here is derived from an EMBL/GenBank/DDBJ whole genome shotgun (WGS) entry which is preliminary data.</text>
</comment>
<evidence type="ECO:0000313" key="2">
    <source>
        <dbReference type="Proteomes" id="UP000604046"/>
    </source>
</evidence>
<protein>
    <submittedName>
        <fullName evidence="1">Uncharacterized protein</fullName>
    </submittedName>
</protein>